<dbReference type="CDD" id="cd22912">
    <property type="entry name" value="HFD_H4"/>
    <property type="match status" value="1"/>
</dbReference>
<dbReference type="InterPro" id="IPR048247">
    <property type="entry name" value="eIF2D_N"/>
</dbReference>
<keyword evidence="9 11" id="KW-0539">Nucleus</keyword>
<dbReference type="PANTHER" id="PTHR12217:SF4">
    <property type="entry name" value="EUKARYOTIC TRANSLATION INITIATION FACTOR 2D"/>
    <property type="match status" value="1"/>
</dbReference>
<dbReference type="InterPro" id="IPR001950">
    <property type="entry name" value="SUI1"/>
</dbReference>
<dbReference type="GO" id="GO:0046982">
    <property type="term" value="F:protein heterodimerization activity"/>
    <property type="evidence" value="ECO:0007669"/>
    <property type="project" value="InterPro"/>
</dbReference>
<evidence type="ECO:0000256" key="8">
    <source>
        <dbReference type="ARBA" id="ARBA00023125"/>
    </source>
</evidence>
<evidence type="ECO:0000256" key="6">
    <source>
        <dbReference type="ARBA" id="ARBA00022454"/>
    </source>
</evidence>
<keyword evidence="8 11" id="KW-0238">DNA-binding</keyword>
<dbReference type="FunFam" id="1.10.20.10:FF:000012">
    <property type="entry name" value="Histone H4"/>
    <property type="match status" value="1"/>
</dbReference>
<dbReference type="CDD" id="cd11610">
    <property type="entry name" value="eIF2D_N"/>
    <property type="match status" value="1"/>
</dbReference>
<keyword evidence="6 11" id="KW-0158">Chromosome</keyword>
<dbReference type="GO" id="GO:0003743">
    <property type="term" value="F:translation initiation factor activity"/>
    <property type="evidence" value="ECO:0007669"/>
    <property type="project" value="InterPro"/>
</dbReference>
<dbReference type="InterPro" id="IPR041366">
    <property type="entry name" value="Pre-PUA"/>
</dbReference>
<dbReference type="PROSITE" id="PS00047">
    <property type="entry name" value="HISTONE_H4"/>
    <property type="match status" value="1"/>
</dbReference>
<dbReference type="PROSITE" id="PS50890">
    <property type="entry name" value="PUA"/>
    <property type="match status" value="1"/>
</dbReference>
<evidence type="ECO:0000313" key="15">
    <source>
        <dbReference type="Proteomes" id="UP000307169"/>
    </source>
</evidence>
<dbReference type="Proteomes" id="UP000307169">
    <property type="component" value="Unassembled WGS sequence"/>
</dbReference>
<dbReference type="PRINTS" id="PR00623">
    <property type="entry name" value="HISTONEH4"/>
</dbReference>
<accession>A0A4T0PM35</accession>
<dbReference type="InterPro" id="IPR015947">
    <property type="entry name" value="PUA-like_sf"/>
</dbReference>
<dbReference type="InterPro" id="IPR019809">
    <property type="entry name" value="Histone_H4_CS"/>
</dbReference>
<evidence type="ECO:0000256" key="3">
    <source>
        <dbReference type="ARBA" id="ARBA00004286"/>
    </source>
</evidence>
<dbReference type="GO" id="GO:0001731">
    <property type="term" value="P:formation of translation preinitiation complex"/>
    <property type="evidence" value="ECO:0007669"/>
    <property type="project" value="InterPro"/>
</dbReference>
<dbReference type="SUPFAM" id="SSF88697">
    <property type="entry name" value="PUA domain-like"/>
    <property type="match status" value="1"/>
</dbReference>
<dbReference type="Pfam" id="PF01253">
    <property type="entry name" value="SUI1"/>
    <property type="match status" value="1"/>
</dbReference>
<dbReference type="InterPro" id="IPR039757">
    <property type="entry name" value="EIF2D"/>
</dbReference>
<evidence type="ECO:0000256" key="11">
    <source>
        <dbReference type="RuleBase" id="RU000528"/>
    </source>
</evidence>
<reference evidence="14 15" key="1">
    <citation type="submission" date="2019-03" db="EMBL/GenBank/DDBJ databases">
        <title>Sequencing 25 genomes of Wallemia mellicola.</title>
        <authorList>
            <person name="Gostincar C."/>
        </authorList>
    </citation>
    <scope>NUCLEOTIDE SEQUENCE [LARGE SCALE GENOMIC DNA]</scope>
    <source>
        <strain evidence="14 15">EXF-1262</strain>
    </source>
</reference>
<evidence type="ECO:0000256" key="1">
    <source>
        <dbReference type="ARBA" id="ARBA00002001"/>
    </source>
</evidence>
<dbReference type="GO" id="GO:0030527">
    <property type="term" value="F:structural constituent of chromatin"/>
    <property type="evidence" value="ECO:0007669"/>
    <property type="project" value="InterPro"/>
</dbReference>
<gene>
    <name evidence="14" type="ORF">E3Q17_02015</name>
</gene>
<dbReference type="PROSITE" id="PS50296">
    <property type="entry name" value="SUI1"/>
    <property type="match status" value="1"/>
</dbReference>
<evidence type="ECO:0000256" key="7">
    <source>
        <dbReference type="ARBA" id="ARBA00022490"/>
    </source>
</evidence>
<dbReference type="Pfam" id="PF25304">
    <property type="entry name" value="WHD_eIF2D"/>
    <property type="match status" value="1"/>
</dbReference>
<comment type="subcellular location">
    <subcellularLocation>
        <location evidence="3">Chromosome</location>
    </subcellularLocation>
    <subcellularLocation>
        <location evidence="2">Nucleus</location>
    </subcellularLocation>
</comment>
<evidence type="ECO:0000259" key="13">
    <source>
        <dbReference type="PROSITE" id="PS50296"/>
    </source>
</evidence>
<dbReference type="SUPFAM" id="SSF55159">
    <property type="entry name" value="eIF1-like"/>
    <property type="match status" value="1"/>
</dbReference>
<evidence type="ECO:0000313" key="14">
    <source>
        <dbReference type="EMBL" id="TIC00809.1"/>
    </source>
</evidence>
<dbReference type="CDD" id="cd11608">
    <property type="entry name" value="eIF2D_C"/>
    <property type="match status" value="1"/>
</dbReference>
<organism evidence="14 15">
    <name type="scientific">Wallemia mellicola</name>
    <dbReference type="NCBI Taxonomy" id="1708541"/>
    <lineage>
        <taxon>Eukaryota</taxon>
        <taxon>Fungi</taxon>
        <taxon>Dikarya</taxon>
        <taxon>Basidiomycota</taxon>
        <taxon>Wallemiomycotina</taxon>
        <taxon>Wallemiomycetes</taxon>
        <taxon>Wallemiales</taxon>
        <taxon>Wallemiaceae</taxon>
        <taxon>Wallemia</taxon>
    </lineage>
</organism>
<evidence type="ECO:0000256" key="10">
    <source>
        <dbReference type="ARBA" id="ARBA00023269"/>
    </source>
</evidence>
<proteinExistence type="inferred from homology"/>
<dbReference type="Gene3D" id="1.10.20.10">
    <property type="entry name" value="Histone, subunit A"/>
    <property type="match status" value="1"/>
</dbReference>
<dbReference type="InterPro" id="IPR057429">
    <property type="entry name" value="WH_eIF2D"/>
</dbReference>
<dbReference type="EMBL" id="SPRH01000020">
    <property type="protein sequence ID" value="TIC00809.1"/>
    <property type="molecule type" value="Genomic_DNA"/>
</dbReference>
<comment type="subunit">
    <text evidence="5 11">The nucleosome is a histone octamer containing two molecules each of H2A, H2B, H3 and H4 assembled in one H3-H4 heterotetramer and two H2A-H2B heterodimers. The octamer wraps approximately 147 bp of DNA.</text>
</comment>
<dbReference type="GO" id="GO:0005634">
    <property type="term" value="C:nucleus"/>
    <property type="evidence" value="ECO:0007669"/>
    <property type="project" value="UniProtKB-SubCell"/>
</dbReference>
<comment type="similarity">
    <text evidence="4 11">Belongs to the histone H4 family.</text>
</comment>
<feature type="region of interest" description="Disordered" evidence="12">
    <location>
        <begin position="274"/>
        <end position="301"/>
    </location>
</feature>
<dbReference type="CDD" id="cd21156">
    <property type="entry name" value="PUA_eIF2d-like"/>
    <property type="match status" value="1"/>
</dbReference>
<feature type="compositionally biased region" description="Basic and acidic residues" evidence="12">
    <location>
        <begin position="278"/>
        <end position="290"/>
    </location>
</feature>
<name>A0A4T0PM35_9BASI</name>
<comment type="caution">
    <text evidence="14">The sequence shown here is derived from an EMBL/GenBank/DDBJ whole genome shotgun (WGS) entry which is preliminary data.</text>
</comment>
<dbReference type="Gene3D" id="3.10.400.20">
    <property type="match status" value="1"/>
</dbReference>
<evidence type="ECO:0000256" key="9">
    <source>
        <dbReference type="ARBA" id="ARBA00023242"/>
    </source>
</evidence>
<dbReference type="InterPro" id="IPR048248">
    <property type="entry name" value="PUA_eIF2d-like"/>
</dbReference>
<dbReference type="SUPFAM" id="SSF47113">
    <property type="entry name" value="Histone-fold"/>
    <property type="match status" value="1"/>
</dbReference>
<dbReference type="Pfam" id="PF17832">
    <property type="entry name" value="Pre-PUA"/>
    <property type="match status" value="1"/>
</dbReference>
<dbReference type="InterPro" id="IPR039759">
    <property type="entry name" value="eIF2D_SUI1"/>
</dbReference>
<sequence>MSGRGKGGKGLGKGGAKRHRKILRDNIQGITKPAIRRLARRGGVKRISGLIYEETRGVLKVFLENVIRDSVTYTEHAKRKTVTALDVVYALKRQAFSAKPQTTLKNSDRKKLRSKIQERFQLNDDDAKLLVPDVVSSMKIKTYNDENGLVYSAQNNDPLWYTVGKSEDELIPSVYTLFKKPSLLPVITTWSFVIDKISTGADLMAPGIALKSNPSQLPDVREGELVAIAEHGPNLAPVCVGKTAIPTSRMTLDATGKAVLISHSINDALWLAGSQPKDIPEGGRQDSHFDDSEDESEGPVETITPQVDNLDVKDDRDYQNVQLSVKEVDDILKNALVHAITTSLKGAELPMQASTLLSAHVLPSRSSRVDPGLTDLKSSSFKKATKFLKAMEKDDLLSFKEQKSNVIITRLNNTHPLVKGWRGHKTLAVAEKQVEKRSKQESLPSETRTGYLVEDVYLAKGVVRDWLAHAGVDPDEYYTSSELRAASNDFIESHNLIHPADHAYVLGKQNDILASALYAKPANQKKGKITYDDVDFVPRQEVTGRLVQHMQPFTRLTNGTNSRLIKGHINNFALQIKQRQGRKVTSHLSGPFKEFELKLDDLANELKVICASSTTTGPMQNNPKELEVIVQGDKIKIIIDLLKSKGIPSRLIEIVPKK</sequence>
<dbReference type="AlphaFoldDB" id="A0A4T0PM35"/>
<dbReference type="GO" id="GO:0003677">
    <property type="term" value="F:DNA binding"/>
    <property type="evidence" value="ECO:0007669"/>
    <property type="project" value="UniProtKB-KW"/>
</dbReference>
<keyword evidence="7" id="KW-0963">Cytoplasm</keyword>
<dbReference type="SMART" id="SM00417">
    <property type="entry name" value="H4"/>
    <property type="match status" value="1"/>
</dbReference>
<evidence type="ECO:0000256" key="5">
    <source>
        <dbReference type="ARBA" id="ARBA00011538"/>
    </source>
</evidence>
<dbReference type="InterPro" id="IPR009072">
    <property type="entry name" value="Histone-fold"/>
</dbReference>
<dbReference type="Pfam" id="PF26292">
    <property type="entry name" value="PUA_elF2D"/>
    <property type="match status" value="1"/>
</dbReference>
<dbReference type="InterPro" id="IPR001951">
    <property type="entry name" value="Histone_H4"/>
</dbReference>
<evidence type="ECO:0000256" key="12">
    <source>
        <dbReference type="SAM" id="MobiDB-lite"/>
    </source>
</evidence>
<evidence type="ECO:0000256" key="4">
    <source>
        <dbReference type="ARBA" id="ARBA00006564"/>
    </source>
</evidence>
<protein>
    <recommendedName>
        <fullName evidence="11">Histone H4</fullName>
    </recommendedName>
</protein>
<feature type="domain" description="SUI1" evidence="13">
    <location>
        <begin position="572"/>
        <end position="646"/>
    </location>
</feature>
<evidence type="ECO:0000256" key="2">
    <source>
        <dbReference type="ARBA" id="ARBA00004123"/>
    </source>
</evidence>
<dbReference type="InterPro" id="IPR036877">
    <property type="entry name" value="SUI1_dom_sf"/>
</dbReference>
<dbReference type="PANTHER" id="PTHR12217">
    <property type="entry name" value="EUKARYOTIC TRANSLATION INITIATION FACTOR 2D"/>
    <property type="match status" value="1"/>
</dbReference>
<keyword evidence="10 11" id="KW-0544">Nucleosome core</keyword>
<dbReference type="Gene3D" id="3.30.780.10">
    <property type="entry name" value="SUI1-like domain"/>
    <property type="match status" value="1"/>
</dbReference>
<dbReference type="GO" id="GO:0000786">
    <property type="term" value="C:nucleosome"/>
    <property type="evidence" value="ECO:0007669"/>
    <property type="project" value="UniProtKB-KW"/>
</dbReference>
<comment type="function">
    <text evidence="1 11">Core component of nucleosome. Nucleosomes wrap and compact DNA into chromatin, limiting DNA accessibility to the cellular machineries which require DNA as a template. Histones thereby play a central role in transcription regulation, DNA repair, DNA replication and chromosomal stability. DNA accessibility is regulated via a complex set of post-translational modifications of histones, also called histone code, and nucleosome remodeling.</text>
</comment>